<dbReference type="AlphaFoldDB" id="A0A507C7I8"/>
<dbReference type="Proteomes" id="UP000319731">
    <property type="component" value="Unassembled WGS sequence"/>
</dbReference>
<dbReference type="Pfam" id="PF01774">
    <property type="entry name" value="UreD"/>
    <property type="match status" value="1"/>
</dbReference>
<dbReference type="GeneID" id="42003680"/>
<evidence type="ECO:0000313" key="3">
    <source>
        <dbReference type="EMBL" id="TPX35109.1"/>
    </source>
</evidence>
<keyword evidence="4" id="KW-1185">Reference proteome</keyword>
<dbReference type="EMBL" id="QEAO01000010">
    <property type="protein sequence ID" value="TPX35109.1"/>
    <property type="molecule type" value="Genomic_DNA"/>
</dbReference>
<evidence type="ECO:0000256" key="1">
    <source>
        <dbReference type="ARBA" id="ARBA00007177"/>
    </source>
</evidence>
<proteinExistence type="inferred from homology"/>
<comment type="caution">
    <text evidence="3">The sequence shown here is derived from an EMBL/GenBank/DDBJ whole genome shotgun (WGS) entry which is preliminary data.</text>
</comment>
<accession>A0A507C7I8</accession>
<organism evidence="3 4">
    <name type="scientific">Synchytrium microbalum</name>
    <dbReference type="NCBI Taxonomy" id="1806994"/>
    <lineage>
        <taxon>Eukaryota</taxon>
        <taxon>Fungi</taxon>
        <taxon>Fungi incertae sedis</taxon>
        <taxon>Chytridiomycota</taxon>
        <taxon>Chytridiomycota incertae sedis</taxon>
        <taxon>Chytridiomycetes</taxon>
        <taxon>Synchytriales</taxon>
        <taxon>Synchytriaceae</taxon>
        <taxon>Synchytrium</taxon>
    </lineage>
</organism>
<reference evidence="3 4" key="1">
    <citation type="journal article" date="2019" name="Sci. Rep.">
        <title>Comparative genomics of chytrid fungi reveal insights into the obligate biotrophic and pathogenic lifestyle of Synchytrium endobioticum.</title>
        <authorList>
            <person name="van de Vossenberg B.T.L.H."/>
            <person name="Warris S."/>
            <person name="Nguyen H.D.T."/>
            <person name="van Gent-Pelzer M.P.E."/>
            <person name="Joly D.L."/>
            <person name="van de Geest H.C."/>
            <person name="Bonants P.J.M."/>
            <person name="Smith D.S."/>
            <person name="Levesque C.A."/>
            <person name="van der Lee T.A.J."/>
        </authorList>
    </citation>
    <scope>NUCLEOTIDE SEQUENCE [LARGE SCALE GENOMIC DNA]</scope>
    <source>
        <strain evidence="3 4">JEL517</strain>
    </source>
</reference>
<dbReference type="PANTHER" id="PTHR33643:SF1">
    <property type="entry name" value="UREASE ACCESSORY PROTEIN D"/>
    <property type="match status" value="1"/>
</dbReference>
<dbReference type="OrthoDB" id="5550464at2759"/>
<gene>
    <name evidence="3" type="ORF">SmJEL517_g02455</name>
</gene>
<dbReference type="PANTHER" id="PTHR33643">
    <property type="entry name" value="UREASE ACCESSORY PROTEIN D"/>
    <property type="match status" value="1"/>
</dbReference>
<dbReference type="HAMAP" id="MF_01384">
    <property type="entry name" value="UreD"/>
    <property type="match status" value="1"/>
</dbReference>
<name>A0A507C7I8_9FUNG</name>
<sequence>MSATYPLRFLSARKTLPTTPTSIAVYVLTFGGGMVSGDNIDMDVVVSPGCTLSLLSQASLKVFKQRAVSIKQWGNVPISNQRDVRQTINGLVSSNSLLAILPEPVTCFSSASFTQTQHITLEANASLVLLDWFTCGRMSRGEEWEFDSCSSTNTIDIEGYGTIVRDSWRLVDDNILVDIPLLGHDDGGDTLMSGNHDDDLEPITEDFAKLSSQPKPRSYAARVMPYRCLANVILIGPRTQQLVARVLSEFATISISKKNPIQDGVIWSASPLVNQHGCILRAAALDTQSMRALLQQHNSSISRFAFNYRK</sequence>
<comment type="similarity">
    <text evidence="1">Belongs to the UreD family.</text>
</comment>
<evidence type="ECO:0000313" key="4">
    <source>
        <dbReference type="Proteomes" id="UP000319731"/>
    </source>
</evidence>
<dbReference type="RefSeq" id="XP_031025694.1">
    <property type="nucleotide sequence ID" value="XM_031168383.1"/>
</dbReference>
<protein>
    <recommendedName>
        <fullName evidence="5">Urease accessory protein UreD</fullName>
    </recommendedName>
</protein>
<dbReference type="STRING" id="1806994.A0A507C7I8"/>
<dbReference type="GO" id="GO:0016151">
    <property type="term" value="F:nickel cation binding"/>
    <property type="evidence" value="ECO:0007669"/>
    <property type="project" value="InterPro"/>
</dbReference>
<dbReference type="InterPro" id="IPR002669">
    <property type="entry name" value="UreD"/>
</dbReference>
<keyword evidence="2" id="KW-0143">Chaperone</keyword>
<evidence type="ECO:0008006" key="5">
    <source>
        <dbReference type="Google" id="ProtNLM"/>
    </source>
</evidence>
<evidence type="ECO:0000256" key="2">
    <source>
        <dbReference type="ARBA" id="ARBA00023186"/>
    </source>
</evidence>